<keyword evidence="3" id="KW-1185">Reference proteome</keyword>
<gene>
    <name evidence="2" type="ORF">CYCCA115_LOCUS17041</name>
</gene>
<reference evidence="2" key="1">
    <citation type="submission" date="2023-08" db="EMBL/GenBank/DDBJ databases">
        <authorList>
            <person name="Audoor S."/>
            <person name="Bilcke G."/>
        </authorList>
    </citation>
    <scope>NUCLEOTIDE SEQUENCE</scope>
</reference>
<name>A0AAD2FZF0_9STRA</name>
<evidence type="ECO:0000256" key="1">
    <source>
        <dbReference type="SAM" id="MobiDB-lite"/>
    </source>
</evidence>
<comment type="caution">
    <text evidence="2">The sequence shown here is derived from an EMBL/GenBank/DDBJ whole genome shotgun (WGS) entry which is preliminary data.</text>
</comment>
<dbReference type="AlphaFoldDB" id="A0AAD2FZF0"/>
<protein>
    <submittedName>
        <fullName evidence="2">Uncharacterized protein</fullName>
    </submittedName>
</protein>
<proteinExistence type="predicted"/>
<feature type="region of interest" description="Disordered" evidence="1">
    <location>
        <begin position="1"/>
        <end position="25"/>
    </location>
</feature>
<dbReference type="EMBL" id="CAKOGP040001969">
    <property type="protein sequence ID" value="CAJ1958136.1"/>
    <property type="molecule type" value="Genomic_DNA"/>
</dbReference>
<accession>A0AAD2FZF0</accession>
<organism evidence="2 3">
    <name type="scientific">Cylindrotheca closterium</name>
    <dbReference type="NCBI Taxonomy" id="2856"/>
    <lineage>
        <taxon>Eukaryota</taxon>
        <taxon>Sar</taxon>
        <taxon>Stramenopiles</taxon>
        <taxon>Ochrophyta</taxon>
        <taxon>Bacillariophyta</taxon>
        <taxon>Bacillariophyceae</taxon>
        <taxon>Bacillariophycidae</taxon>
        <taxon>Bacillariales</taxon>
        <taxon>Bacillariaceae</taxon>
        <taxon>Cylindrotheca</taxon>
    </lineage>
</organism>
<evidence type="ECO:0000313" key="3">
    <source>
        <dbReference type="Proteomes" id="UP001295423"/>
    </source>
</evidence>
<feature type="region of interest" description="Disordered" evidence="1">
    <location>
        <begin position="182"/>
        <end position="255"/>
    </location>
</feature>
<sequence length="332" mass="37352">MSTHRIKRGRHQPVETPKATNTNNNKVKRLTLTDWYELCEKFVAAKEEAPSLSRNAFLRSKASGPNFEDNQTMRNGFHRSLKKYNSGELKPCNRLRMRSRKYHAIEEKLLQYMQQQQQQQSKRHHYHPAQDIINNTMMLPYPEIKKRCLTWAKELGLDGFKCSNKWISDVLSRRAEIATVTNRKEGSGDRTTITKVDNDATATASASAGTNEQQRQQDHTASPVIGNKASEKDAATATVEKQVPPAKASVEASKISRTQTPVVVVAAAAATTTTSGKDFLEQGDNRSSDDEDISLERVLTGLKDVQTYCKKRKLDDASSLLQIVKKFINEKS</sequence>
<feature type="compositionally biased region" description="Basic residues" evidence="1">
    <location>
        <begin position="1"/>
        <end position="11"/>
    </location>
</feature>
<dbReference type="Proteomes" id="UP001295423">
    <property type="component" value="Unassembled WGS sequence"/>
</dbReference>
<evidence type="ECO:0000313" key="2">
    <source>
        <dbReference type="EMBL" id="CAJ1958136.1"/>
    </source>
</evidence>